<keyword evidence="4" id="KW-1185">Reference proteome</keyword>
<dbReference type="InterPro" id="IPR011990">
    <property type="entry name" value="TPR-like_helical_dom_sf"/>
</dbReference>
<evidence type="ECO:0008006" key="5">
    <source>
        <dbReference type="Google" id="ProtNLM"/>
    </source>
</evidence>
<keyword evidence="2" id="KW-1133">Transmembrane helix</keyword>
<sequence>MKQLPVYIVGMLLMLVSSCYKHHPYPAAMQQAVCLIDSLPDSALVYLEAYAENISQEPEETQMYYHLLRIKANDKLYITHTSDSLINRIVEFYKAHDDKERLTEAYYYQGSVYRDLHNAPQAVECFRAAAETGLSCPDKRVMSKIYGQIAALFAYQGLYKESWDAARLEYAYADTAQNFQGMAFALRNMARIYHVFGKPDRAALAYRKGYDLAIQNHANHTAYSILSELGGLYYEEKQFDSAYSILRQVLSHYSFPNANMLMGGVYYELGKPDSAEHYIRQVFKYGTLHNKTKAYEIFAKISAYRQDYIQAYQYMRKYVAYQDSIDFITKTQEVAKVNALYDYRTTQKENLRLKEKTTRQRNQITELLLLFVFLTAVGIIFYLRTKKKRRTVWEQTQRLMLLQENRYSQARKTLQAHEQKIKTLTEQLHSATLRNDELERTRAEAQKIALEAESKQLHQSIEEQKSQILYFEQSEIYLKFHRATNSRDLSEEDWAALQAEIDSVYSQFTHRLLVLYPRLSPVEIRICYLIKIGIPVSRIAGLLNRSVPAITAARTRMYKKLTGETGTAEKTDLLILDL</sequence>
<keyword evidence="2" id="KW-0812">Transmembrane</keyword>
<dbReference type="PROSITE" id="PS51257">
    <property type="entry name" value="PROKAR_LIPOPROTEIN"/>
    <property type="match status" value="1"/>
</dbReference>
<dbReference type="Gene3D" id="1.25.40.10">
    <property type="entry name" value="Tetratricopeptide repeat domain"/>
    <property type="match status" value="2"/>
</dbReference>
<dbReference type="InterPro" id="IPR019734">
    <property type="entry name" value="TPR_rpt"/>
</dbReference>
<dbReference type="SMART" id="SM00028">
    <property type="entry name" value="TPR"/>
    <property type="match status" value="3"/>
</dbReference>
<accession>A0ABS2FAD6</accession>
<organism evidence="3 4">
    <name type="scientific">Bacteroides caecicola</name>
    <dbReference type="NCBI Taxonomy" id="1462569"/>
    <lineage>
        <taxon>Bacteria</taxon>
        <taxon>Pseudomonadati</taxon>
        <taxon>Bacteroidota</taxon>
        <taxon>Bacteroidia</taxon>
        <taxon>Bacteroidales</taxon>
        <taxon>Bacteroidaceae</taxon>
        <taxon>Bacteroides</taxon>
    </lineage>
</organism>
<evidence type="ECO:0000313" key="3">
    <source>
        <dbReference type="EMBL" id="MBM6807212.1"/>
    </source>
</evidence>
<comment type="caution">
    <text evidence="3">The sequence shown here is derived from an EMBL/GenBank/DDBJ whole genome shotgun (WGS) entry which is preliminary data.</text>
</comment>
<proteinExistence type="predicted"/>
<name>A0ABS2FAD6_9BACE</name>
<dbReference type="Proteomes" id="UP000782117">
    <property type="component" value="Unassembled WGS sequence"/>
</dbReference>
<dbReference type="InterPro" id="IPR016032">
    <property type="entry name" value="Sig_transdc_resp-reg_C-effctor"/>
</dbReference>
<feature type="transmembrane region" description="Helical" evidence="2">
    <location>
        <begin position="364"/>
        <end position="383"/>
    </location>
</feature>
<protein>
    <recommendedName>
        <fullName evidence="5">Tetratricopeptide repeat protein</fullName>
    </recommendedName>
</protein>
<feature type="coiled-coil region" evidence="1">
    <location>
        <begin position="400"/>
        <end position="467"/>
    </location>
</feature>
<evidence type="ECO:0000256" key="1">
    <source>
        <dbReference type="SAM" id="Coils"/>
    </source>
</evidence>
<reference evidence="3 4" key="1">
    <citation type="journal article" date="2021" name="Sci. Rep.">
        <title>The distribution of antibiotic resistance genes in chicken gut microbiota commensals.</title>
        <authorList>
            <person name="Juricova H."/>
            <person name="Matiasovicova J."/>
            <person name="Kubasova T."/>
            <person name="Cejkova D."/>
            <person name="Rychlik I."/>
        </authorList>
    </citation>
    <scope>NUCLEOTIDE SEQUENCE [LARGE SCALE GENOMIC DNA]</scope>
    <source>
        <strain evidence="3 4">An768</strain>
    </source>
</reference>
<dbReference type="RefSeq" id="WP_204501103.1">
    <property type="nucleotide sequence ID" value="NZ_JACJKJ010000018.1"/>
</dbReference>
<dbReference type="SUPFAM" id="SSF46894">
    <property type="entry name" value="C-terminal effector domain of the bipartite response regulators"/>
    <property type="match status" value="1"/>
</dbReference>
<dbReference type="EMBL" id="JACJKJ010000018">
    <property type="protein sequence ID" value="MBM6807212.1"/>
    <property type="molecule type" value="Genomic_DNA"/>
</dbReference>
<evidence type="ECO:0000313" key="4">
    <source>
        <dbReference type="Proteomes" id="UP000782117"/>
    </source>
</evidence>
<gene>
    <name evidence="3" type="ORF">H6A24_12035</name>
</gene>
<dbReference type="SUPFAM" id="SSF48452">
    <property type="entry name" value="TPR-like"/>
    <property type="match status" value="1"/>
</dbReference>
<keyword evidence="2" id="KW-0472">Membrane</keyword>
<evidence type="ECO:0000256" key="2">
    <source>
        <dbReference type="SAM" id="Phobius"/>
    </source>
</evidence>
<keyword evidence="1" id="KW-0175">Coiled coil</keyword>